<accession>A0A5B9DS92</accession>
<protein>
    <submittedName>
        <fullName evidence="1">Alpha/beta hydrolase</fullName>
    </submittedName>
</protein>
<sequence length="324" mass="35335">MNVVVDPNGPPLAVVPSNPVPEGVRAGYFVTSDNARLRYALFPRKGEVHRGTVCILQGRSEFIEKYFETVADFQARGFAVATFDFRGQGGSDRVIGNRRVGYVDRFEDYWTDLRSFHAEILLPDCPPPFYLVAHSMGGLVALDAGRRDRLMFDRMFVSAPMIALDGQPLSMVGMARLANALSFIGLGQFPVPGRGERAMSEKTFPGNPLTGDAGRYLRTAEILKAQPGLGAGTPTIRWVAAATEMMGEAARDRFPGSVRIPVLMLAAARDRIVSTPAIEQMGLRMRTGRHVVIAGAQHELFMESNAIRGQALAAFDAFITEQSG</sequence>
<proteinExistence type="predicted"/>
<reference evidence="1 2" key="1">
    <citation type="journal article" date="2015" name="Int. J. Syst. Evol. Microbiol.">
        <title>Youhaiella tibetensis gen. nov., sp. nov., isolated from subsurface sediment.</title>
        <authorList>
            <person name="Wang Y.X."/>
            <person name="Huang F.Q."/>
            <person name="Nogi Y."/>
            <person name="Pang S.J."/>
            <person name="Wang P.K."/>
            <person name="Lv J."/>
        </authorList>
    </citation>
    <scope>NUCLEOTIDE SEQUENCE [LARGE SCALE GENOMIC DNA]</scope>
    <source>
        <strain evidence="2">fig4</strain>
    </source>
</reference>
<dbReference type="SUPFAM" id="SSF53474">
    <property type="entry name" value="alpha/beta-Hydrolases"/>
    <property type="match status" value="1"/>
</dbReference>
<dbReference type="InterPro" id="IPR051044">
    <property type="entry name" value="MAG_DAG_Lipase"/>
</dbReference>
<organism evidence="1 2">
    <name type="scientific">Paradevosia tibetensis</name>
    <dbReference type="NCBI Taxonomy" id="1447062"/>
    <lineage>
        <taxon>Bacteria</taxon>
        <taxon>Pseudomonadati</taxon>
        <taxon>Pseudomonadota</taxon>
        <taxon>Alphaproteobacteria</taxon>
        <taxon>Hyphomicrobiales</taxon>
        <taxon>Devosiaceae</taxon>
        <taxon>Paradevosia</taxon>
    </lineage>
</organism>
<evidence type="ECO:0000313" key="2">
    <source>
        <dbReference type="Proteomes" id="UP000321062"/>
    </source>
</evidence>
<dbReference type="Pfam" id="PF12146">
    <property type="entry name" value="Hydrolase_4"/>
    <property type="match status" value="1"/>
</dbReference>
<dbReference type="RefSeq" id="WP_147657462.1">
    <property type="nucleotide sequence ID" value="NZ_BMFM01000002.1"/>
</dbReference>
<gene>
    <name evidence="1" type="ORF">FNA67_18355</name>
</gene>
<dbReference type="OrthoDB" id="9788260at2"/>
<dbReference type="GO" id="GO:0016787">
    <property type="term" value="F:hydrolase activity"/>
    <property type="evidence" value="ECO:0007669"/>
    <property type="project" value="UniProtKB-KW"/>
</dbReference>
<name>A0A5B9DS92_9HYPH</name>
<dbReference type="InterPro" id="IPR022742">
    <property type="entry name" value="Hydrolase_4"/>
</dbReference>
<keyword evidence="2" id="KW-1185">Reference proteome</keyword>
<evidence type="ECO:0000313" key="1">
    <source>
        <dbReference type="EMBL" id="QEE22016.1"/>
    </source>
</evidence>
<dbReference type="InterPro" id="IPR029058">
    <property type="entry name" value="AB_hydrolase_fold"/>
</dbReference>
<dbReference type="PANTHER" id="PTHR11614">
    <property type="entry name" value="PHOSPHOLIPASE-RELATED"/>
    <property type="match status" value="1"/>
</dbReference>
<keyword evidence="1" id="KW-0378">Hydrolase</keyword>
<dbReference type="Proteomes" id="UP000321062">
    <property type="component" value="Chromosome"/>
</dbReference>
<dbReference type="AlphaFoldDB" id="A0A5B9DS92"/>
<dbReference type="KEGG" id="yti:FNA67_18355"/>
<dbReference type="EMBL" id="CP041690">
    <property type="protein sequence ID" value="QEE22016.1"/>
    <property type="molecule type" value="Genomic_DNA"/>
</dbReference>
<dbReference type="Gene3D" id="3.40.50.1820">
    <property type="entry name" value="alpha/beta hydrolase"/>
    <property type="match status" value="1"/>
</dbReference>